<evidence type="ECO:0000313" key="4">
    <source>
        <dbReference type="EMBL" id="ARM76685.1"/>
    </source>
</evidence>
<dbReference type="KEGG" id="aman:B6F84_12135"/>
<dbReference type="RefSeq" id="WP_148692480.1">
    <property type="nucleotide sequence ID" value="NZ_CP020477.1"/>
</dbReference>
<evidence type="ECO:0000259" key="3">
    <source>
        <dbReference type="Pfam" id="PF21473"/>
    </source>
</evidence>
<evidence type="ECO:0000256" key="2">
    <source>
        <dbReference type="SAM" id="MobiDB-lite"/>
    </source>
</evidence>
<protein>
    <submittedName>
        <fullName evidence="4">Single-stranded DNA-binding protein</fullName>
    </submittedName>
</protein>
<dbReference type="AlphaFoldDB" id="A0A1W6K2G1"/>
<accession>A0A1W6K2G1</accession>
<evidence type="ECO:0000256" key="1">
    <source>
        <dbReference type="ARBA" id="ARBA00023125"/>
    </source>
</evidence>
<feature type="compositionally biased region" description="Polar residues" evidence="2">
    <location>
        <begin position="99"/>
        <end position="110"/>
    </location>
</feature>
<dbReference type="InterPro" id="IPR012340">
    <property type="entry name" value="NA-bd_OB-fold"/>
</dbReference>
<dbReference type="SUPFAM" id="SSF50249">
    <property type="entry name" value="Nucleic acid-binding proteins"/>
    <property type="match status" value="1"/>
</dbReference>
<dbReference type="Proteomes" id="UP000193404">
    <property type="component" value="Chromosome"/>
</dbReference>
<gene>
    <name evidence="4" type="ORF">B6F84_12135</name>
</gene>
<name>A0A1W6K2G1_9CREN</name>
<dbReference type="EMBL" id="CP020477">
    <property type="protein sequence ID" value="ARM76685.1"/>
    <property type="molecule type" value="Genomic_DNA"/>
</dbReference>
<dbReference type="STRING" id="282676.B6F84_12135"/>
<organism evidence="4 5">
    <name type="scientific">Acidianus manzaensis</name>
    <dbReference type="NCBI Taxonomy" id="282676"/>
    <lineage>
        <taxon>Archaea</taxon>
        <taxon>Thermoproteota</taxon>
        <taxon>Thermoprotei</taxon>
        <taxon>Sulfolobales</taxon>
        <taxon>Sulfolobaceae</taxon>
        <taxon>Acidianus</taxon>
    </lineage>
</organism>
<dbReference type="PANTHER" id="PTHR13356">
    <property type="entry name" value="OB FOLD NUCLEIC ACID BINDING PROTEIN-RELATED"/>
    <property type="match status" value="1"/>
</dbReference>
<reference evidence="4 5" key="1">
    <citation type="submission" date="2017-03" db="EMBL/GenBank/DDBJ databases">
        <title>Sulfur activation and transportation mechanism of thermophilic Archaea Acidianus manzaensis YN-25.</title>
        <authorList>
            <person name="Ma Y."/>
            <person name="Yang Y."/>
            <person name="Xia J."/>
        </authorList>
    </citation>
    <scope>NUCLEOTIDE SEQUENCE [LARGE SCALE GENOMIC DNA]</scope>
    <source>
        <strain evidence="4 5">YN-25</strain>
    </source>
</reference>
<dbReference type="GO" id="GO:0010212">
    <property type="term" value="P:response to ionizing radiation"/>
    <property type="evidence" value="ECO:0007669"/>
    <property type="project" value="TreeGrafter"/>
</dbReference>
<dbReference type="CDD" id="cd04491">
    <property type="entry name" value="SoSSB_OBF"/>
    <property type="match status" value="1"/>
</dbReference>
<dbReference type="Gene3D" id="2.40.50.140">
    <property type="entry name" value="Nucleic acid-binding proteins"/>
    <property type="match status" value="1"/>
</dbReference>
<evidence type="ECO:0000313" key="5">
    <source>
        <dbReference type="Proteomes" id="UP000193404"/>
    </source>
</evidence>
<dbReference type="InterPro" id="IPR051231">
    <property type="entry name" value="SOSS-B"/>
</dbReference>
<dbReference type="GO" id="GO:0000724">
    <property type="term" value="P:double-strand break repair via homologous recombination"/>
    <property type="evidence" value="ECO:0007669"/>
    <property type="project" value="TreeGrafter"/>
</dbReference>
<sequence>MKVNELQPRKNATVTVKVVNKGEAKQVMSKDGSSHKVADVLVGDETGSILFSVWDDNIDNVSEGDVIDVTDGYVTVVRGSMRLTLGRQGKMEKTDKTIDNVNTENNLSNKQVEDNYRPRRFNSRRF</sequence>
<proteinExistence type="predicted"/>
<keyword evidence="1 4" id="KW-0238">DNA-binding</keyword>
<feature type="domain" description="Single-stranded DNA binding protein Ssb-like OB fold" evidence="3">
    <location>
        <begin position="11"/>
        <end position="92"/>
    </location>
</feature>
<dbReference type="GeneID" id="41591685"/>
<dbReference type="Pfam" id="PF21473">
    <property type="entry name" value="OB_Ssb-like"/>
    <property type="match status" value="1"/>
</dbReference>
<dbReference type="OrthoDB" id="6262at2157"/>
<dbReference type="GO" id="GO:0003677">
    <property type="term" value="F:DNA binding"/>
    <property type="evidence" value="ECO:0007669"/>
    <property type="project" value="UniProtKB-KW"/>
</dbReference>
<feature type="region of interest" description="Disordered" evidence="2">
    <location>
        <begin position="96"/>
        <end position="126"/>
    </location>
</feature>
<dbReference type="PANTHER" id="PTHR13356:SF0">
    <property type="entry name" value="SOSS COMPLEX SUBUNIT B HOMOLOG"/>
    <property type="match status" value="1"/>
</dbReference>
<keyword evidence="5" id="KW-1185">Reference proteome</keyword>
<dbReference type="InterPro" id="IPR048970">
    <property type="entry name" value="OB_Ssb-like"/>
</dbReference>